<dbReference type="Gene3D" id="3.90.810.10">
    <property type="entry name" value="CRIB domain"/>
    <property type="match status" value="1"/>
</dbReference>
<dbReference type="Gene3D" id="2.30.29.30">
    <property type="entry name" value="Pleckstrin-homology domain (PH domain)/Phosphotyrosine-binding domain (PTB)"/>
    <property type="match status" value="1"/>
</dbReference>
<dbReference type="InterPro" id="IPR000095">
    <property type="entry name" value="CRIB_dom"/>
</dbReference>
<evidence type="ECO:0000313" key="8">
    <source>
        <dbReference type="EMBL" id="GBG24574.1"/>
    </source>
</evidence>
<evidence type="ECO:0000259" key="6">
    <source>
        <dbReference type="Pfam" id="PF00568"/>
    </source>
</evidence>
<accession>A0A2R5GA59</accession>
<organism evidence="8 9">
    <name type="scientific">Hondaea fermentalgiana</name>
    <dbReference type="NCBI Taxonomy" id="2315210"/>
    <lineage>
        <taxon>Eukaryota</taxon>
        <taxon>Sar</taxon>
        <taxon>Stramenopiles</taxon>
        <taxon>Bigyra</taxon>
        <taxon>Labyrinthulomycetes</taxon>
        <taxon>Thraustochytrida</taxon>
        <taxon>Thraustochytriidae</taxon>
        <taxon>Hondaea</taxon>
    </lineage>
</organism>
<feature type="compositionally biased region" description="Basic and acidic residues" evidence="5">
    <location>
        <begin position="278"/>
        <end position="290"/>
    </location>
</feature>
<dbReference type="OrthoDB" id="8963340at2759"/>
<dbReference type="EMBL" id="BEYU01000006">
    <property type="protein sequence ID" value="GBG24574.1"/>
    <property type="molecule type" value="Genomic_DNA"/>
</dbReference>
<dbReference type="GO" id="GO:0007015">
    <property type="term" value="P:actin filament organization"/>
    <property type="evidence" value="ECO:0007669"/>
    <property type="project" value="InterPro"/>
</dbReference>
<evidence type="ECO:0000256" key="4">
    <source>
        <dbReference type="ARBA" id="ARBA00023212"/>
    </source>
</evidence>
<evidence type="ECO:0000313" key="9">
    <source>
        <dbReference type="Proteomes" id="UP000241890"/>
    </source>
</evidence>
<comment type="caution">
    <text evidence="8">The sequence shown here is derived from an EMBL/GenBank/DDBJ whole genome shotgun (WGS) entry which is preliminary data.</text>
</comment>
<feature type="region of interest" description="Disordered" evidence="5">
    <location>
        <begin position="248"/>
        <end position="342"/>
    </location>
</feature>
<comment type="subcellular location">
    <subcellularLocation>
        <location evidence="1">Cytoplasm</location>
        <location evidence="1">Cytoskeleton</location>
    </subcellularLocation>
</comment>
<gene>
    <name evidence="8" type="ORF">FCC1311_007932</name>
</gene>
<dbReference type="Pfam" id="PF00568">
    <property type="entry name" value="WH1"/>
    <property type="match status" value="1"/>
</dbReference>
<keyword evidence="4" id="KW-0206">Cytoskeleton</keyword>
<dbReference type="Proteomes" id="UP000241890">
    <property type="component" value="Unassembled WGS sequence"/>
</dbReference>
<evidence type="ECO:0000256" key="1">
    <source>
        <dbReference type="ARBA" id="ARBA00004245"/>
    </source>
</evidence>
<feature type="compositionally biased region" description="Basic and acidic residues" evidence="5">
    <location>
        <begin position="320"/>
        <end position="342"/>
    </location>
</feature>
<evidence type="ECO:0000256" key="5">
    <source>
        <dbReference type="SAM" id="MobiDB-lite"/>
    </source>
</evidence>
<name>A0A2R5GA59_9STRA</name>
<keyword evidence="2" id="KW-0963">Cytoplasm</keyword>
<dbReference type="InterPro" id="IPR011993">
    <property type="entry name" value="PH-like_dom_sf"/>
</dbReference>
<keyword evidence="9" id="KW-1185">Reference proteome</keyword>
<protein>
    <submittedName>
        <fullName evidence="8">Neural Wiskott-Aldrich syndrome protein</fullName>
    </submittedName>
</protein>
<dbReference type="InterPro" id="IPR011026">
    <property type="entry name" value="WAS_C"/>
</dbReference>
<dbReference type="GO" id="GO:0005856">
    <property type="term" value="C:cytoskeleton"/>
    <property type="evidence" value="ECO:0007669"/>
    <property type="project" value="UniProtKB-SubCell"/>
</dbReference>
<evidence type="ECO:0000259" key="7">
    <source>
        <dbReference type="Pfam" id="PF00786"/>
    </source>
</evidence>
<evidence type="ECO:0000256" key="3">
    <source>
        <dbReference type="ARBA" id="ARBA00022553"/>
    </source>
</evidence>
<sequence length="417" mass="46358">MALTTQELADLAECGGPHRTILAGAIGELFLANPAAEIVAGKSSDIAAQFPDILVSRDEWVPTGVRGAVIFVVDREMDTFLFQIFDLDGLVLRFQFEAYENLEYQKLEPHFHAFELDDCTSKDDDLMFAQYAKSEAKAETMVFQVSPLAQGKPTPRPLVDAENAGPKDIGAATNVVRTGHVGVNADGSLDLSEIPAEWKHLFRQAGLRKSDLSDPHVKDRIRDAMASAGIKTRSRTITRTYSRNLHEDELCDAPRRPSISRKTITKAKAQQSSPESAADEHEQQRREAKKSQRSSTKEPGNTKEPKPMAGFLGAISQGDFKLRKVSVNEKDEAEKKKKEREDRRPAFLREIETGVVSLRRLSEVEALPELDDKSSGVQDSLLSILKTCVLERRDHVRQDEADATSVNGDEWSDDGWD</sequence>
<evidence type="ECO:0000256" key="2">
    <source>
        <dbReference type="ARBA" id="ARBA00022490"/>
    </source>
</evidence>
<proteinExistence type="predicted"/>
<feature type="domain" description="CRIB" evidence="7">
    <location>
        <begin position="168"/>
        <end position="213"/>
    </location>
</feature>
<keyword evidence="3" id="KW-0597">Phosphoprotein</keyword>
<dbReference type="SUPFAM" id="SSF47912">
    <property type="entry name" value="Wiscott-Aldrich syndrome protein, WASP, C-terminal domain"/>
    <property type="match status" value="1"/>
</dbReference>
<dbReference type="Pfam" id="PF00786">
    <property type="entry name" value="PBD"/>
    <property type="match status" value="1"/>
</dbReference>
<feature type="region of interest" description="Disordered" evidence="5">
    <location>
        <begin position="396"/>
        <end position="417"/>
    </location>
</feature>
<dbReference type="SUPFAM" id="SSF50729">
    <property type="entry name" value="PH domain-like"/>
    <property type="match status" value="1"/>
</dbReference>
<dbReference type="InParanoid" id="A0A2R5GA59"/>
<feature type="domain" description="WH1" evidence="6">
    <location>
        <begin position="58"/>
        <end position="130"/>
    </location>
</feature>
<dbReference type="InterPro" id="IPR036936">
    <property type="entry name" value="CRIB_dom_sf"/>
</dbReference>
<reference evidence="8 9" key="1">
    <citation type="submission" date="2017-12" db="EMBL/GenBank/DDBJ databases">
        <title>Sequencing, de novo assembly and annotation of complete genome of a new Thraustochytrid species, strain FCC1311.</title>
        <authorList>
            <person name="Sedici K."/>
            <person name="Godart F."/>
            <person name="Aiese Cigliano R."/>
            <person name="Sanseverino W."/>
            <person name="Barakat M."/>
            <person name="Ortet P."/>
            <person name="Marechal E."/>
            <person name="Cagnac O."/>
            <person name="Amato A."/>
        </authorList>
    </citation>
    <scope>NUCLEOTIDE SEQUENCE [LARGE SCALE GENOMIC DNA]</scope>
</reference>
<dbReference type="InterPro" id="IPR000697">
    <property type="entry name" value="WH1/EVH1_dom"/>
</dbReference>
<dbReference type="AlphaFoldDB" id="A0A2R5GA59"/>